<keyword evidence="5" id="KW-0028">Amino-acid biosynthesis</keyword>
<dbReference type="SUPFAM" id="SSF53223">
    <property type="entry name" value="Aminoacid dehydrogenase-like, N-terminal domain"/>
    <property type="match status" value="1"/>
</dbReference>
<evidence type="ECO:0000256" key="2">
    <source>
        <dbReference type="ARBA" id="ARBA00012962"/>
    </source>
</evidence>
<dbReference type="OrthoDB" id="7873617at2"/>
<keyword evidence="5" id="KW-0057">Aromatic amino acid biosynthesis</keyword>
<dbReference type="Gene3D" id="3.40.50.720">
    <property type="entry name" value="NAD(P)-binding Rossmann-like Domain"/>
    <property type="match status" value="1"/>
</dbReference>
<reference evidence="9 10" key="1">
    <citation type="submission" date="2016-08" db="EMBL/GenBank/DDBJ databases">
        <authorList>
            <person name="Seilhamer J.J."/>
        </authorList>
    </citation>
    <scope>NUCLEOTIDE SEQUENCE [LARGE SCALE GENOMIC DNA]</scope>
    <source>
        <strain evidence="9 10">P1-7</strain>
    </source>
</reference>
<organism evidence="9 10">
    <name type="scientific">Rhizobium lusitanum</name>
    <dbReference type="NCBI Taxonomy" id="293958"/>
    <lineage>
        <taxon>Bacteria</taxon>
        <taxon>Pseudomonadati</taxon>
        <taxon>Pseudomonadota</taxon>
        <taxon>Alphaproteobacteria</taxon>
        <taxon>Hyphomicrobiales</taxon>
        <taxon>Rhizobiaceae</taxon>
        <taxon>Rhizobium/Agrobacterium group</taxon>
        <taxon>Rhizobium</taxon>
    </lineage>
</organism>
<dbReference type="GO" id="GO:0005829">
    <property type="term" value="C:cytosol"/>
    <property type="evidence" value="ECO:0007669"/>
    <property type="project" value="TreeGrafter"/>
</dbReference>
<dbReference type="CDD" id="cd01065">
    <property type="entry name" value="NAD_bind_Shikimate_DH"/>
    <property type="match status" value="1"/>
</dbReference>
<dbReference type="InterPro" id="IPR006151">
    <property type="entry name" value="Shikm_DH/Glu-tRNA_Rdtase"/>
</dbReference>
<feature type="domain" description="Shikimate dehydrogenase substrate binding N-terminal" evidence="8">
    <location>
        <begin position="21"/>
        <end position="104"/>
    </location>
</feature>
<evidence type="ECO:0000256" key="6">
    <source>
        <dbReference type="ARBA" id="ARBA00049442"/>
    </source>
</evidence>
<evidence type="ECO:0000256" key="3">
    <source>
        <dbReference type="ARBA" id="ARBA00022857"/>
    </source>
</evidence>
<name>A0A1C3WUI1_9HYPH</name>
<evidence type="ECO:0000259" key="8">
    <source>
        <dbReference type="Pfam" id="PF08501"/>
    </source>
</evidence>
<dbReference type="GO" id="GO:0004764">
    <property type="term" value="F:shikimate 3-dehydrogenase (NADP+) activity"/>
    <property type="evidence" value="ECO:0007669"/>
    <property type="project" value="UniProtKB-EC"/>
</dbReference>
<proteinExistence type="predicted"/>
<dbReference type="PANTHER" id="PTHR21089:SF1">
    <property type="entry name" value="BIFUNCTIONAL 3-DEHYDROQUINATE DEHYDRATASE_SHIKIMATE DEHYDROGENASE, CHLOROPLASTIC"/>
    <property type="match status" value="1"/>
</dbReference>
<keyword evidence="3" id="KW-0521">NADP</keyword>
<protein>
    <recommendedName>
        <fullName evidence="2">shikimate dehydrogenase (NADP(+))</fullName>
        <ecNumber evidence="2">1.1.1.25</ecNumber>
    </recommendedName>
</protein>
<comment type="catalytic activity">
    <reaction evidence="6">
        <text>shikimate + NADP(+) = 3-dehydroshikimate + NADPH + H(+)</text>
        <dbReference type="Rhea" id="RHEA:17737"/>
        <dbReference type="ChEBI" id="CHEBI:15378"/>
        <dbReference type="ChEBI" id="CHEBI:16630"/>
        <dbReference type="ChEBI" id="CHEBI:36208"/>
        <dbReference type="ChEBI" id="CHEBI:57783"/>
        <dbReference type="ChEBI" id="CHEBI:58349"/>
        <dbReference type="EC" id="1.1.1.25"/>
    </reaction>
</comment>
<dbReference type="GO" id="GO:0050661">
    <property type="term" value="F:NADP binding"/>
    <property type="evidence" value="ECO:0007669"/>
    <property type="project" value="TreeGrafter"/>
</dbReference>
<dbReference type="EC" id="1.1.1.25" evidence="2"/>
<comment type="pathway">
    <text evidence="1">Metabolic intermediate biosynthesis; chorismate biosynthesis; chorismate from D-erythrose 4-phosphate and phosphoenolpyruvate: step 4/7.</text>
</comment>
<dbReference type="InterPro" id="IPR022893">
    <property type="entry name" value="Shikimate_DH_fam"/>
</dbReference>
<evidence type="ECO:0000256" key="5">
    <source>
        <dbReference type="ARBA" id="ARBA00023141"/>
    </source>
</evidence>
<dbReference type="GO" id="GO:0019632">
    <property type="term" value="P:shikimate metabolic process"/>
    <property type="evidence" value="ECO:0007669"/>
    <property type="project" value="TreeGrafter"/>
</dbReference>
<dbReference type="Proteomes" id="UP000199205">
    <property type="component" value="Unassembled WGS sequence"/>
</dbReference>
<feature type="domain" description="Quinate/shikimate 5-dehydrogenase/glutamyl-tRNA reductase" evidence="7">
    <location>
        <begin position="133"/>
        <end position="183"/>
    </location>
</feature>
<dbReference type="InterPro" id="IPR046346">
    <property type="entry name" value="Aminoacid_DH-like_N_sf"/>
</dbReference>
<evidence type="ECO:0000313" key="10">
    <source>
        <dbReference type="Proteomes" id="UP000199205"/>
    </source>
</evidence>
<dbReference type="InterPro" id="IPR013708">
    <property type="entry name" value="Shikimate_DH-bd_N"/>
</dbReference>
<dbReference type="GO" id="GO:0009073">
    <property type="term" value="P:aromatic amino acid family biosynthetic process"/>
    <property type="evidence" value="ECO:0007669"/>
    <property type="project" value="UniProtKB-KW"/>
</dbReference>
<dbReference type="InterPro" id="IPR036291">
    <property type="entry name" value="NAD(P)-bd_dom_sf"/>
</dbReference>
<accession>A0A1C3WUI1</accession>
<dbReference type="Pfam" id="PF01488">
    <property type="entry name" value="Shikimate_DH"/>
    <property type="match status" value="1"/>
</dbReference>
<dbReference type="EMBL" id="FMAF01000017">
    <property type="protein sequence ID" value="SCB43620.1"/>
    <property type="molecule type" value="Genomic_DNA"/>
</dbReference>
<evidence type="ECO:0000313" key="9">
    <source>
        <dbReference type="EMBL" id="SCB43620.1"/>
    </source>
</evidence>
<evidence type="ECO:0000259" key="7">
    <source>
        <dbReference type="Pfam" id="PF01488"/>
    </source>
</evidence>
<dbReference type="GO" id="GO:0009423">
    <property type="term" value="P:chorismate biosynthetic process"/>
    <property type="evidence" value="ECO:0007669"/>
    <property type="project" value="UniProtKB-UniPathway"/>
</dbReference>
<evidence type="ECO:0000256" key="4">
    <source>
        <dbReference type="ARBA" id="ARBA00023002"/>
    </source>
</evidence>
<evidence type="ECO:0000256" key="1">
    <source>
        <dbReference type="ARBA" id="ARBA00004871"/>
    </source>
</evidence>
<sequence>MSIIEDPKIVEITGRTRVLGILAHPTEHVKAPPGINRIAMMRGRDAVMVPLNVAPADLESFVASLRVLKSFDGAIVTVPHKQAIIRLCDEVSPQALAVGAANVLRRKPDGRLIGDQLDGIGFVEGLGDQDIAVSGRSVYLVGAGGAANAIAFALAEAGITRLTLANRTVEKIETLAAKLKGAYPALDVAIGTADPRGHDLVINGTTLGMNATDPLPLDASLLEQGMTVAEVIMEPEITPLLQAARETGCRIHLGRHMLDHQLQLMANFLGL</sequence>
<dbReference type="Pfam" id="PF08501">
    <property type="entry name" value="Shikimate_dh_N"/>
    <property type="match status" value="1"/>
</dbReference>
<dbReference type="SUPFAM" id="SSF51735">
    <property type="entry name" value="NAD(P)-binding Rossmann-fold domains"/>
    <property type="match status" value="1"/>
</dbReference>
<dbReference type="UniPathway" id="UPA00053">
    <property type="reaction ID" value="UER00087"/>
</dbReference>
<dbReference type="PANTHER" id="PTHR21089">
    <property type="entry name" value="SHIKIMATE DEHYDROGENASE"/>
    <property type="match status" value="1"/>
</dbReference>
<dbReference type="Gene3D" id="3.40.50.10860">
    <property type="entry name" value="Leucine Dehydrogenase, chain A, domain 1"/>
    <property type="match status" value="1"/>
</dbReference>
<dbReference type="AlphaFoldDB" id="A0A1C3WUI1"/>
<gene>
    <name evidence="9" type="ORF">GA0061101_117103</name>
</gene>
<dbReference type="RefSeq" id="WP_047558356.1">
    <property type="nucleotide sequence ID" value="NZ_FMAF01000017.1"/>
</dbReference>
<keyword evidence="4" id="KW-0560">Oxidoreductase</keyword>